<dbReference type="EMBL" id="JACARV010000107">
    <property type="protein sequence ID" value="NWC83842.1"/>
    <property type="molecule type" value="Genomic_DNA"/>
</dbReference>
<comment type="caution">
    <text evidence="1">The sequence shown here is derived from an EMBL/GenBank/DDBJ whole genome shotgun (WGS) entry which is preliminary data.</text>
</comment>
<name>A0A7Y7ZF46_PSEPU</name>
<protein>
    <submittedName>
        <fullName evidence="1">Uncharacterized protein</fullName>
    </submittedName>
</protein>
<dbReference type="RefSeq" id="WP_177011204.1">
    <property type="nucleotide sequence ID" value="NZ_JACARV010000107.1"/>
</dbReference>
<accession>A0A7Y7ZF46</accession>
<dbReference type="Proteomes" id="UP000542695">
    <property type="component" value="Unassembled WGS sequence"/>
</dbReference>
<gene>
    <name evidence="1" type="ORF">HX798_26675</name>
</gene>
<dbReference type="AlphaFoldDB" id="A0A7Y7ZF46"/>
<evidence type="ECO:0000313" key="2">
    <source>
        <dbReference type="Proteomes" id="UP000542695"/>
    </source>
</evidence>
<reference evidence="1 2" key="1">
    <citation type="submission" date="2020-04" db="EMBL/GenBank/DDBJ databases">
        <title>Molecular characterization of pseudomonads from Agaricus bisporus reveal novel blotch 2 pathogens in Western Europe.</title>
        <authorList>
            <person name="Taparia T."/>
            <person name="Krijger M."/>
            <person name="Haynes E."/>
            <person name="Elpinstone J.G."/>
            <person name="Noble R."/>
            <person name="Van Der Wolf J."/>
        </authorList>
    </citation>
    <scope>NUCLEOTIDE SEQUENCE [LARGE SCALE GENOMIC DNA]</scope>
    <source>
        <strain evidence="1 2">P7765</strain>
    </source>
</reference>
<proteinExistence type="predicted"/>
<sequence>MFYFGNLNDQDVSHEIIAVLQGFTPGASAVLKDGAESWVVNQLASQMMACEVDTDRFDELLLVVALRHHWVKLGKVEGISLSDSEGNPLSFSKGLDWVNYLQGAGVLAPETLERGLLLLELLGVLDKVPDIAALADVVEDAGSAFCV</sequence>
<organism evidence="1 2">
    <name type="scientific">Pseudomonas putida</name>
    <name type="common">Arthrobacter siderocapsulatus</name>
    <dbReference type="NCBI Taxonomy" id="303"/>
    <lineage>
        <taxon>Bacteria</taxon>
        <taxon>Pseudomonadati</taxon>
        <taxon>Pseudomonadota</taxon>
        <taxon>Gammaproteobacteria</taxon>
        <taxon>Pseudomonadales</taxon>
        <taxon>Pseudomonadaceae</taxon>
        <taxon>Pseudomonas</taxon>
    </lineage>
</organism>
<evidence type="ECO:0000313" key="1">
    <source>
        <dbReference type="EMBL" id="NWC83842.1"/>
    </source>
</evidence>